<evidence type="ECO:0000256" key="2">
    <source>
        <dbReference type="ARBA" id="ARBA00022692"/>
    </source>
</evidence>
<evidence type="ECO:0000313" key="8">
    <source>
        <dbReference type="EMBL" id="GMK59314.1"/>
    </source>
</evidence>
<dbReference type="SUPFAM" id="SSF103481">
    <property type="entry name" value="Multidrug resistance efflux transporter EmrE"/>
    <property type="match status" value="1"/>
</dbReference>
<keyword evidence="3 6" id="KW-1133">Transmembrane helix</keyword>
<feature type="domain" description="Sugar phosphate transporter" evidence="7">
    <location>
        <begin position="55"/>
        <end position="310"/>
    </location>
</feature>
<evidence type="ECO:0000256" key="4">
    <source>
        <dbReference type="ARBA" id="ARBA00023136"/>
    </source>
</evidence>
<dbReference type="Proteomes" id="UP001222932">
    <property type="component" value="Unassembled WGS sequence"/>
</dbReference>
<protein>
    <recommendedName>
        <fullName evidence="7">Sugar phosphate transporter domain-containing protein</fullName>
    </recommendedName>
</protein>
<organism evidence="8 9">
    <name type="scientific">Cutaneotrichosporon spelunceum</name>
    <dbReference type="NCBI Taxonomy" id="1672016"/>
    <lineage>
        <taxon>Eukaryota</taxon>
        <taxon>Fungi</taxon>
        <taxon>Dikarya</taxon>
        <taxon>Basidiomycota</taxon>
        <taxon>Agaricomycotina</taxon>
        <taxon>Tremellomycetes</taxon>
        <taxon>Trichosporonales</taxon>
        <taxon>Trichosporonaceae</taxon>
        <taxon>Cutaneotrichosporon</taxon>
    </lineage>
</organism>
<proteinExistence type="predicted"/>
<evidence type="ECO:0000313" key="9">
    <source>
        <dbReference type="Proteomes" id="UP001222932"/>
    </source>
</evidence>
<feature type="transmembrane region" description="Helical" evidence="6">
    <location>
        <begin position="292"/>
        <end position="312"/>
    </location>
</feature>
<dbReference type="InterPro" id="IPR037185">
    <property type="entry name" value="EmrE-like"/>
</dbReference>
<evidence type="ECO:0000259" key="7">
    <source>
        <dbReference type="Pfam" id="PF03151"/>
    </source>
</evidence>
<comment type="caution">
    <text evidence="8">The sequence shown here is derived from an EMBL/GenBank/DDBJ whole genome shotgun (WGS) entry which is preliminary data.</text>
</comment>
<dbReference type="Pfam" id="PF03151">
    <property type="entry name" value="TPT"/>
    <property type="match status" value="1"/>
</dbReference>
<feature type="transmembrane region" description="Helical" evidence="6">
    <location>
        <begin position="76"/>
        <end position="95"/>
    </location>
</feature>
<reference evidence="8" key="1">
    <citation type="journal article" date="2023" name="BMC Genomics">
        <title>Chromosome-level genome assemblies of Cutaneotrichosporon spp. (Trichosporonales, Basidiomycota) reveal imbalanced evolution between nucleotide sequences and chromosome synteny.</title>
        <authorList>
            <person name="Kobayashi Y."/>
            <person name="Kayamori A."/>
            <person name="Aoki K."/>
            <person name="Shiwa Y."/>
            <person name="Matsutani M."/>
            <person name="Fujita N."/>
            <person name="Sugita T."/>
            <person name="Iwasaki W."/>
            <person name="Tanaka N."/>
            <person name="Takashima M."/>
        </authorList>
    </citation>
    <scope>NUCLEOTIDE SEQUENCE</scope>
    <source>
        <strain evidence="8">HIS016</strain>
    </source>
</reference>
<keyword evidence="2 6" id="KW-0812">Transmembrane</keyword>
<feature type="transmembrane region" description="Helical" evidence="6">
    <location>
        <begin position="126"/>
        <end position="144"/>
    </location>
</feature>
<feature type="transmembrane region" description="Helical" evidence="6">
    <location>
        <begin position="150"/>
        <end position="169"/>
    </location>
</feature>
<feature type="transmembrane region" description="Helical" evidence="6">
    <location>
        <begin position="266"/>
        <end position="286"/>
    </location>
</feature>
<keyword evidence="9" id="KW-1185">Reference proteome</keyword>
<dbReference type="PANTHER" id="PTHR11132">
    <property type="entry name" value="SOLUTE CARRIER FAMILY 35"/>
    <property type="match status" value="1"/>
</dbReference>
<dbReference type="AlphaFoldDB" id="A0AAD3TZC0"/>
<dbReference type="InterPro" id="IPR050186">
    <property type="entry name" value="TPT_transporter"/>
</dbReference>
<evidence type="ECO:0000256" key="3">
    <source>
        <dbReference type="ARBA" id="ARBA00022989"/>
    </source>
</evidence>
<evidence type="ECO:0000256" key="6">
    <source>
        <dbReference type="SAM" id="Phobius"/>
    </source>
</evidence>
<evidence type="ECO:0000256" key="5">
    <source>
        <dbReference type="SAM" id="MobiDB-lite"/>
    </source>
</evidence>
<keyword evidence="4 6" id="KW-0472">Membrane</keyword>
<dbReference type="EMBL" id="BTCM01000007">
    <property type="protein sequence ID" value="GMK59314.1"/>
    <property type="molecule type" value="Genomic_DNA"/>
</dbReference>
<feature type="transmembrane region" description="Helical" evidence="6">
    <location>
        <begin position="101"/>
        <end position="119"/>
    </location>
</feature>
<reference evidence="8" key="2">
    <citation type="submission" date="2023-06" db="EMBL/GenBank/DDBJ databases">
        <authorList>
            <person name="Kobayashi Y."/>
            <person name="Kayamori A."/>
            <person name="Aoki K."/>
            <person name="Shiwa Y."/>
            <person name="Fujita N."/>
            <person name="Sugita T."/>
            <person name="Iwasaki W."/>
            <person name="Tanaka N."/>
            <person name="Takashima M."/>
        </authorList>
    </citation>
    <scope>NUCLEOTIDE SEQUENCE</scope>
    <source>
        <strain evidence="8">HIS016</strain>
    </source>
</reference>
<evidence type="ECO:0000256" key="1">
    <source>
        <dbReference type="ARBA" id="ARBA00004141"/>
    </source>
</evidence>
<feature type="region of interest" description="Disordered" evidence="5">
    <location>
        <begin position="399"/>
        <end position="431"/>
    </location>
</feature>
<feature type="transmembrane region" description="Helical" evidence="6">
    <location>
        <begin position="238"/>
        <end position="259"/>
    </location>
</feature>
<name>A0AAD3TZC0_9TREE</name>
<sequence length="431" mass="46724">MTDPRQRAPFAHVSSSLDLRGYAGSPPSTSPPRFGNNLQFAFVCALCWIGSSSYLKWTARLRSPTISIIRHTLPMAFFQVGGHIFGSLAISRVPVSTVHTIKALSPCFTVAAYVLLFGVKYSHATYLSLVPLTLGVMLACSFDISFNNIGGLICAFGSTIIFVSQNIFFKKVMPSPGSSGSSDSPRLDKINLLFFSSGMAFLLMVPMWLYYDAPRLLAVWWGTAALPPTTGDASVAKVVFTFFVNGTVHFAQILIAFALLSSTSPVTYSIASLIKRIAVICLAIIWFNQPVYAVQALGICLTAVGLWMYNAAKRDVDKGEKRMRQVEAQRDGMLPTTRADQILLDGTSGASTPVFASQYAYTSAPDFLNAHPPPKVNASLRPVYHHHFEPVAIKPTAHTMYPYPSPPASTASSPPLPPQRDDPSSPVFTGA</sequence>
<feature type="transmembrane region" description="Helical" evidence="6">
    <location>
        <begin position="38"/>
        <end position="55"/>
    </location>
</feature>
<dbReference type="GO" id="GO:0016020">
    <property type="term" value="C:membrane"/>
    <property type="evidence" value="ECO:0007669"/>
    <property type="project" value="UniProtKB-SubCell"/>
</dbReference>
<accession>A0AAD3TZC0</accession>
<gene>
    <name evidence="8" type="ORF">CspeluHIS016_0703290</name>
</gene>
<dbReference type="InterPro" id="IPR004853">
    <property type="entry name" value="Sugar_P_trans_dom"/>
</dbReference>
<comment type="subcellular location">
    <subcellularLocation>
        <location evidence="1">Membrane</location>
        <topology evidence="1">Multi-pass membrane protein</topology>
    </subcellularLocation>
</comment>
<feature type="transmembrane region" description="Helical" evidence="6">
    <location>
        <begin position="190"/>
        <end position="211"/>
    </location>
</feature>